<dbReference type="HAMAP" id="MF_01902">
    <property type="entry name" value="DNApol_error_prone"/>
    <property type="match status" value="1"/>
</dbReference>
<evidence type="ECO:0000256" key="6">
    <source>
        <dbReference type="ARBA" id="ARBA00022679"/>
    </source>
</evidence>
<comment type="catalytic activity">
    <reaction evidence="12 13">
        <text>DNA(n) + a 2'-deoxyribonucleoside 5'-triphosphate = DNA(n+1) + diphosphate</text>
        <dbReference type="Rhea" id="RHEA:22508"/>
        <dbReference type="Rhea" id="RHEA-COMP:17339"/>
        <dbReference type="Rhea" id="RHEA-COMP:17340"/>
        <dbReference type="ChEBI" id="CHEBI:33019"/>
        <dbReference type="ChEBI" id="CHEBI:61560"/>
        <dbReference type="ChEBI" id="CHEBI:173112"/>
        <dbReference type="EC" id="2.7.7.7"/>
    </reaction>
</comment>
<dbReference type="GO" id="GO:0003887">
    <property type="term" value="F:DNA-directed DNA polymerase activity"/>
    <property type="evidence" value="ECO:0007669"/>
    <property type="project" value="UniProtKB-UniRule"/>
</dbReference>
<comment type="caution">
    <text evidence="15">The sequence shown here is derived from an EMBL/GenBank/DDBJ whole genome shotgun (WGS) entry which is preliminary data.</text>
</comment>
<dbReference type="OrthoDB" id="9803237at2"/>
<accession>A0A4R7JPY5</accession>
<dbReference type="Pfam" id="PF01336">
    <property type="entry name" value="tRNA_anti-codon"/>
    <property type="match status" value="1"/>
</dbReference>
<keyword evidence="5 13" id="KW-0963">Cytoplasm</keyword>
<dbReference type="InterPro" id="IPR004013">
    <property type="entry name" value="PHP_dom"/>
</dbReference>
<evidence type="ECO:0000259" key="14">
    <source>
        <dbReference type="SMART" id="SM00481"/>
    </source>
</evidence>
<organism evidence="15 16">
    <name type="scientific">Halospina denitrificans</name>
    <dbReference type="NCBI Taxonomy" id="332522"/>
    <lineage>
        <taxon>Bacteria</taxon>
        <taxon>Pseudomonadati</taxon>
        <taxon>Pseudomonadota</taxon>
        <taxon>Gammaproteobacteria</taxon>
        <taxon>Halospina</taxon>
    </lineage>
</organism>
<dbReference type="EMBL" id="SOAX01000005">
    <property type="protein sequence ID" value="TDT39297.1"/>
    <property type="molecule type" value="Genomic_DNA"/>
</dbReference>
<dbReference type="PANTHER" id="PTHR32294">
    <property type="entry name" value="DNA POLYMERASE III SUBUNIT ALPHA"/>
    <property type="match status" value="1"/>
</dbReference>
<dbReference type="GO" id="GO:0003676">
    <property type="term" value="F:nucleic acid binding"/>
    <property type="evidence" value="ECO:0007669"/>
    <property type="project" value="InterPro"/>
</dbReference>
<evidence type="ECO:0000256" key="4">
    <source>
        <dbReference type="ARBA" id="ARBA00017273"/>
    </source>
</evidence>
<keyword evidence="10 13" id="KW-0239">DNA-directed DNA polymerase</keyword>
<dbReference type="GO" id="GO:0006281">
    <property type="term" value="P:DNA repair"/>
    <property type="evidence" value="ECO:0007669"/>
    <property type="project" value="UniProtKB-UniRule"/>
</dbReference>
<dbReference type="Pfam" id="PF07733">
    <property type="entry name" value="DNA_pol3_alpha"/>
    <property type="match status" value="1"/>
</dbReference>
<feature type="domain" description="Polymerase/histidinol phosphatase N-terminal" evidence="14">
    <location>
        <begin position="4"/>
        <end position="71"/>
    </location>
</feature>
<dbReference type="Gene3D" id="3.20.20.140">
    <property type="entry name" value="Metal-dependent hydrolases"/>
    <property type="match status" value="1"/>
</dbReference>
<dbReference type="InterPro" id="IPR003141">
    <property type="entry name" value="Pol/His_phosphatase_N"/>
</dbReference>
<keyword evidence="9 13" id="KW-0227">DNA damage</keyword>
<comment type="similarity">
    <text evidence="2 13">Belongs to the DNA polymerase type-C family. DnaE2 subfamily.</text>
</comment>
<dbReference type="Pfam" id="PF17657">
    <property type="entry name" value="DNA_pol3_finger"/>
    <property type="match status" value="1"/>
</dbReference>
<name>A0A4R7JPY5_9GAMM</name>
<evidence type="ECO:0000256" key="9">
    <source>
        <dbReference type="ARBA" id="ARBA00022763"/>
    </source>
</evidence>
<keyword evidence="16" id="KW-1185">Reference proteome</keyword>
<comment type="subcellular location">
    <subcellularLocation>
        <location evidence="1 13">Cytoplasm</location>
    </subcellularLocation>
</comment>
<reference evidence="15 16" key="1">
    <citation type="submission" date="2019-03" db="EMBL/GenBank/DDBJ databases">
        <title>Genomic Encyclopedia of Type Strains, Phase IV (KMG-IV): sequencing the most valuable type-strain genomes for metagenomic binning, comparative biology and taxonomic classification.</title>
        <authorList>
            <person name="Goeker M."/>
        </authorList>
    </citation>
    <scope>NUCLEOTIDE SEQUENCE [LARGE SCALE GENOMIC DNA]</scope>
    <source>
        <strain evidence="15 16">DSM 15505</strain>
    </source>
</reference>
<dbReference type="GO" id="GO:0006260">
    <property type="term" value="P:DNA replication"/>
    <property type="evidence" value="ECO:0007669"/>
    <property type="project" value="UniProtKB-KW"/>
</dbReference>
<dbReference type="InterPro" id="IPR029460">
    <property type="entry name" value="DNAPol_HHH"/>
</dbReference>
<evidence type="ECO:0000256" key="12">
    <source>
        <dbReference type="ARBA" id="ARBA00049244"/>
    </source>
</evidence>
<evidence type="ECO:0000256" key="13">
    <source>
        <dbReference type="HAMAP-Rule" id="MF_01902"/>
    </source>
</evidence>
<comment type="function">
    <text evidence="13">DNA polymerase involved in damage-induced mutagenesis and translesion synthesis (TLS). It is not the major replicative DNA polymerase.</text>
</comment>
<evidence type="ECO:0000313" key="16">
    <source>
        <dbReference type="Proteomes" id="UP000295830"/>
    </source>
</evidence>
<dbReference type="PANTHER" id="PTHR32294:SF4">
    <property type="entry name" value="ERROR-PRONE DNA POLYMERASE"/>
    <property type="match status" value="1"/>
</dbReference>
<dbReference type="Pfam" id="PF02811">
    <property type="entry name" value="PHP"/>
    <property type="match status" value="1"/>
</dbReference>
<dbReference type="Proteomes" id="UP000295830">
    <property type="component" value="Unassembled WGS sequence"/>
</dbReference>
<dbReference type="RefSeq" id="WP_133736473.1">
    <property type="nucleotide sequence ID" value="NZ_SOAX01000005.1"/>
</dbReference>
<keyword evidence="7 13" id="KW-0548">Nucleotidyltransferase</keyword>
<dbReference type="SUPFAM" id="SSF89550">
    <property type="entry name" value="PHP domain-like"/>
    <property type="match status" value="1"/>
</dbReference>
<proteinExistence type="inferred from homology"/>
<evidence type="ECO:0000256" key="11">
    <source>
        <dbReference type="ARBA" id="ARBA00023204"/>
    </source>
</evidence>
<dbReference type="InterPro" id="IPR016195">
    <property type="entry name" value="Pol/histidinol_Pase-like"/>
</dbReference>
<gene>
    <name evidence="13" type="primary">dnaE2</name>
    <name evidence="15" type="ORF">DES49_2215</name>
</gene>
<dbReference type="SMART" id="SM00481">
    <property type="entry name" value="POLIIIAc"/>
    <property type="match status" value="1"/>
</dbReference>
<evidence type="ECO:0000256" key="8">
    <source>
        <dbReference type="ARBA" id="ARBA00022705"/>
    </source>
</evidence>
<sequence>MEYAELHCISNLTFLRGASHPSELVEEAQRLGYRALALTDECSLAGMARAHIRARELELTLITGSEFHLQDLPGTLVLLAPSRAAHAALSHLITRGRRRCAKGRYQLWKDDLALCHQHCIALWRPGFSNEDSLHGEALKAGFGTLRLMAERPLEQADHHRNQWLTQLARELDCPVVATGNVHMHQRSRKPLQDLVTAIRTGTPLTRSTRGLQANAERYLRPRPQLERLFPAHWLEETLRVARQCHFSLDELRYEYPGELVPVDHTPTTWLRKLVEDGQAWRFPDGTPEAIRAQLEHELALIESLGYEPFFLTINDIVRFARQSGILCQGRGSAANSVVCYCLGITEVDPRRINLLLERFISKERGEPPDIDVDFEHERREEVIQYIYRKYGRDRAALAATVICYRPRSALRDAGKALGLDPLHVEQLVQGIDWRDREDDWQQQLERKGLLSNRGPARHLISLARELLGFPRHLSQHVGGFVIASRDVADLVPVENAAMADRTVIQWDKDDLEALGLLKVDVLSLGMLTATRKALELMGERHGGHWTLADIPTEDPAVYRMLQQGRSMGVFQVESRAQMSMLPRLRPECYYDLVVQVAIVRPGPIQGNMVHPYLQRRQNPDAVAYADDRIRAVLESTLGVPIFQEQVIRLAMVAAGFSAGEADQLRRAMAAWKRHGDLSGFREKLVNGMNSNGYSTEFAEQLYRQMCGFGGYGFPESHAASFALLVYVSAWLKCHEPAAFLCALLNSQPMGFYSASQLVQNARREGVEVHPVDVNHSGVKHRLEYDTRDETPAVRLGLSLVRALTGEAAERVVARRPSTGYQTTEELRYRTDLNRADLEALAGGGALRSLAENRHQARWDLLEPTMELALPDVSPSRPPETASVMPAPREADTLLEDYASLGLSLERHPLALIRGRGQLRHCVTADSVHQAEPNRPVAVAGLVTGRQRPGSAAGVTFVTLEDETGNLNVVVWQATARRQRRPLLNARLLHVKGTVEQQDGVTHIIAGRLSDLSHLIDNLNVKSRDFH</sequence>
<dbReference type="NCBIfam" id="NF004225">
    <property type="entry name" value="PRK05672.1"/>
    <property type="match status" value="1"/>
</dbReference>
<keyword evidence="11 13" id="KW-0234">DNA repair</keyword>
<evidence type="ECO:0000256" key="3">
    <source>
        <dbReference type="ARBA" id="ARBA00012417"/>
    </source>
</evidence>
<dbReference type="Pfam" id="PF14579">
    <property type="entry name" value="HHH_6"/>
    <property type="match status" value="1"/>
</dbReference>
<dbReference type="InterPro" id="IPR011708">
    <property type="entry name" value="DNA_pol3_alpha_NTPase_dom"/>
</dbReference>
<dbReference type="InterPro" id="IPR040982">
    <property type="entry name" value="DNA_pol3_finger"/>
</dbReference>
<keyword evidence="6 13" id="KW-0808">Transferase</keyword>
<evidence type="ECO:0000313" key="15">
    <source>
        <dbReference type="EMBL" id="TDT39297.1"/>
    </source>
</evidence>
<evidence type="ECO:0000256" key="2">
    <source>
        <dbReference type="ARBA" id="ARBA00007391"/>
    </source>
</evidence>
<dbReference type="AlphaFoldDB" id="A0A4R7JPY5"/>
<dbReference type="GO" id="GO:0008408">
    <property type="term" value="F:3'-5' exonuclease activity"/>
    <property type="evidence" value="ECO:0007669"/>
    <property type="project" value="InterPro"/>
</dbReference>
<dbReference type="CDD" id="cd04485">
    <property type="entry name" value="DnaE_OBF"/>
    <property type="match status" value="1"/>
</dbReference>
<evidence type="ECO:0000256" key="7">
    <source>
        <dbReference type="ARBA" id="ARBA00022695"/>
    </source>
</evidence>
<dbReference type="InterPro" id="IPR004805">
    <property type="entry name" value="DnaE2/DnaE/PolC"/>
</dbReference>
<dbReference type="EC" id="2.7.7.7" evidence="3 13"/>
<dbReference type="NCBIfam" id="TIGR00594">
    <property type="entry name" value="polc"/>
    <property type="match status" value="1"/>
</dbReference>
<dbReference type="InterPro" id="IPR023073">
    <property type="entry name" value="DnaE2"/>
</dbReference>
<dbReference type="Gene3D" id="1.10.150.870">
    <property type="match status" value="1"/>
</dbReference>
<evidence type="ECO:0000256" key="5">
    <source>
        <dbReference type="ARBA" id="ARBA00022490"/>
    </source>
</evidence>
<evidence type="ECO:0000256" key="1">
    <source>
        <dbReference type="ARBA" id="ARBA00004496"/>
    </source>
</evidence>
<dbReference type="CDD" id="cd07434">
    <property type="entry name" value="PHP_PolIIIA_DnaE2"/>
    <property type="match status" value="1"/>
</dbReference>
<evidence type="ECO:0000256" key="10">
    <source>
        <dbReference type="ARBA" id="ARBA00022932"/>
    </source>
</evidence>
<keyword evidence="8 13" id="KW-0235">DNA replication</keyword>
<dbReference type="InterPro" id="IPR004365">
    <property type="entry name" value="NA-bd_OB_tRNA"/>
</dbReference>
<dbReference type="GO" id="GO:0005737">
    <property type="term" value="C:cytoplasm"/>
    <property type="evidence" value="ECO:0007669"/>
    <property type="project" value="UniProtKB-SubCell"/>
</dbReference>
<protein>
    <recommendedName>
        <fullName evidence="4 13">Error-prone DNA polymerase</fullName>
        <ecNumber evidence="3 13">2.7.7.7</ecNumber>
    </recommendedName>
</protein>